<protein>
    <recommendedName>
        <fullName evidence="2">YcdB/YcdC repeated domain-containing protein</fullName>
    </recommendedName>
</protein>
<dbReference type="AlphaFoldDB" id="A0A220MPX6"/>
<gene>
    <name evidence="3" type="ORF">BP422_28940</name>
</gene>
<organism evidence="3 4">
    <name type="scientific">Brevibacillus formosus</name>
    <dbReference type="NCBI Taxonomy" id="54913"/>
    <lineage>
        <taxon>Bacteria</taxon>
        <taxon>Bacillati</taxon>
        <taxon>Bacillota</taxon>
        <taxon>Bacilli</taxon>
        <taxon>Bacillales</taxon>
        <taxon>Paenibacillaceae</taxon>
        <taxon>Brevibacillus</taxon>
    </lineage>
</organism>
<evidence type="ECO:0000313" key="4">
    <source>
        <dbReference type="Proteomes" id="UP000197781"/>
    </source>
</evidence>
<name>A0A220MPX6_9BACL</name>
<dbReference type="KEGG" id="bfm:BP422_28940"/>
<keyword evidence="1" id="KW-0732">Signal</keyword>
<evidence type="ECO:0000256" key="1">
    <source>
        <dbReference type="SAM" id="SignalP"/>
    </source>
</evidence>
<evidence type="ECO:0000259" key="2">
    <source>
        <dbReference type="Pfam" id="PF16244"/>
    </source>
</evidence>
<dbReference type="RefSeq" id="WP_088910638.1">
    <property type="nucleotide sequence ID" value="NZ_CP018145.1"/>
</dbReference>
<dbReference type="Pfam" id="PF16244">
    <property type="entry name" value="DUF4901"/>
    <property type="match status" value="1"/>
</dbReference>
<feature type="chain" id="PRO_5012736275" description="YcdB/YcdC repeated domain-containing protein" evidence="1">
    <location>
        <begin position="28"/>
        <end position="523"/>
    </location>
</feature>
<reference evidence="3 4" key="1">
    <citation type="submission" date="2016-11" db="EMBL/GenBank/DDBJ databases">
        <authorList>
            <person name="Jaros S."/>
            <person name="Januszkiewicz K."/>
            <person name="Wedrychowicz H."/>
        </authorList>
    </citation>
    <scope>NUCLEOTIDE SEQUENCE [LARGE SCALE GENOMIC DNA]</scope>
    <source>
        <strain evidence="3 4">NF2</strain>
    </source>
</reference>
<feature type="domain" description="YcdB/YcdC repeated" evidence="2">
    <location>
        <begin position="321"/>
        <end position="446"/>
    </location>
</feature>
<dbReference type="Proteomes" id="UP000197781">
    <property type="component" value="Chromosome"/>
</dbReference>
<accession>A0A220MPX6</accession>
<proteinExistence type="predicted"/>
<sequence length="523" mass="58849">MTQKWKSATAAFAVTTMLLGTGAQAFAASPEMILKNAENPSKEQVKLPARAVEIVAALEKLEPALKALTFREVVISDYDENQVDLYISHPDDTEMSAYLLFDRQSGELLGYEASEFIWDGNEKVTDEAIVQKAEKAVQELLGEKKRKMTDAPQLSKTVYGEEELFIYPNVYFPILLNGLEIDETRFGIDVDMDSGGHLLGLSFQPLDLTGIQVADPKKAVAKEEIQKQIFTPERLRYGYVWEGTDGKPGIEYTMRTSPVVDALTGKQIEMEWRAEEGDGKLHTSDIKDISLKPQGKPFIAKSATDQQILENLFGIDTKKLYTTYRKDEQQGEITYDWSNTIDYNRASIMVNEVTGDISGYVNWAHIENLSVPLTKEQSLQKAITFLEPYAKKAEWQVEMYEGVKKEDKKSVEQYGFLFLEKQNGIPLMEYSYGVAIDPNKGQVVEFVASVPAEDRKYPVLKPSVTAQQAADIVSKQVPVKLTYIWPRSGEENAPILVYKLDTSKGWPTVDAVNGSFKWGEYED</sequence>
<feature type="signal peptide" evidence="1">
    <location>
        <begin position="1"/>
        <end position="27"/>
    </location>
</feature>
<dbReference type="EMBL" id="CP018145">
    <property type="protein sequence ID" value="ASJ57177.1"/>
    <property type="molecule type" value="Genomic_DNA"/>
</dbReference>
<dbReference type="InterPro" id="IPR032599">
    <property type="entry name" value="YcdB/YcdC_rep_domain"/>
</dbReference>
<evidence type="ECO:0000313" key="3">
    <source>
        <dbReference type="EMBL" id="ASJ57177.1"/>
    </source>
</evidence>